<dbReference type="PANTHER" id="PTHR10199:SF119">
    <property type="entry name" value="RE20510P"/>
    <property type="match status" value="1"/>
</dbReference>
<feature type="region of interest" description="Disordered" evidence="1">
    <location>
        <begin position="960"/>
        <end position="1087"/>
    </location>
</feature>
<dbReference type="Pfam" id="PF17892">
    <property type="entry name" value="Cadherin_5"/>
    <property type="match status" value="1"/>
</dbReference>
<feature type="compositionally biased region" description="Polar residues" evidence="1">
    <location>
        <begin position="1820"/>
        <end position="1831"/>
    </location>
</feature>
<evidence type="ECO:0000256" key="1">
    <source>
        <dbReference type="SAM" id="MobiDB-lite"/>
    </source>
</evidence>
<gene>
    <name evidence="4" type="ORF">AsAng_0058020</name>
</gene>
<evidence type="ECO:0000313" key="5">
    <source>
        <dbReference type="Proteomes" id="UP001060919"/>
    </source>
</evidence>
<dbReference type="RefSeq" id="WP_264790211.1">
    <property type="nucleotide sequence ID" value="NZ_AP026867.1"/>
</dbReference>
<dbReference type="Pfam" id="PF17963">
    <property type="entry name" value="Big_9"/>
    <property type="match status" value="1"/>
</dbReference>
<evidence type="ECO:0000313" key="4">
    <source>
        <dbReference type="EMBL" id="BDS15020.1"/>
    </source>
</evidence>
<dbReference type="EMBL" id="AP026867">
    <property type="protein sequence ID" value="BDS15020.1"/>
    <property type="molecule type" value="Genomic_DNA"/>
</dbReference>
<evidence type="ECO:0000259" key="2">
    <source>
        <dbReference type="Pfam" id="PF17892"/>
    </source>
</evidence>
<name>A0A915YKQ7_9BACT</name>
<feature type="compositionally biased region" description="Basic and acidic residues" evidence="1">
    <location>
        <begin position="1077"/>
        <end position="1087"/>
    </location>
</feature>
<feature type="region of interest" description="Disordered" evidence="1">
    <location>
        <begin position="1658"/>
        <end position="1682"/>
    </location>
</feature>
<feature type="domain" description="Cadherin-like" evidence="2">
    <location>
        <begin position="1912"/>
        <end position="1952"/>
    </location>
</feature>
<proteinExistence type="predicted"/>
<dbReference type="InterPro" id="IPR018247">
    <property type="entry name" value="EF_Hand_1_Ca_BS"/>
</dbReference>
<accession>A0A915YKQ7</accession>
<reference evidence="4" key="1">
    <citation type="submission" date="2022-09" db="EMBL/GenBank/DDBJ databases">
        <title>Aureispira anguillicida sp. nov., isolated from Leptocephalus of Japanese eel Anguilla japonica.</title>
        <authorList>
            <person name="Yuasa K."/>
            <person name="Mekata T."/>
            <person name="Ikunari K."/>
        </authorList>
    </citation>
    <scope>NUCLEOTIDE SEQUENCE</scope>
    <source>
        <strain evidence="4">EL160426</strain>
    </source>
</reference>
<feature type="region of interest" description="Disordered" evidence="1">
    <location>
        <begin position="1432"/>
        <end position="1516"/>
    </location>
</feature>
<dbReference type="KEGG" id="aup:AsAng_0058020"/>
<feature type="compositionally biased region" description="Low complexity" evidence="1">
    <location>
        <begin position="1803"/>
        <end position="1819"/>
    </location>
</feature>
<feature type="compositionally biased region" description="Acidic residues" evidence="1">
    <location>
        <begin position="968"/>
        <end position="979"/>
    </location>
</feature>
<dbReference type="InterPro" id="IPR045474">
    <property type="entry name" value="GEVED"/>
</dbReference>
<dbReference type="Gene3D" id="4.10.1080.10">
    <property type="entry name" value="TSP type-3 repeat"/>
    <property type="match status" value="2"/>
</dbReference>
<dbReference type="SUPFAM" id="SSF103647">
    <property type="entry name" value="TSP type-3 repeat"/>
    <property type="match status" value="1"/>
</dbReference>
<protein>
    <submittedName>
        <fullName evidence="4">Cadherin-like domain-containing protein</fullName>
    </submittedName>
</protein>
<feature type="compositionally biased region" description="Low complexity" evidence="1">
    <location>
        <begin position="900"/>
        <end position="915"/>
    </location>
</feature>
<dbReference type="Gene3D" id="2.60.40.3440">
    <property type="match status" value="1"/>
</dbReference>
<feature type="region of interest" description="Disordered" evidence="1">
    <location>
        <begin position="1759"/>
        <end position="1831"/>
    </location>
</feature>
<feature type="region of interest" description="Disordered" evidence="1">
    <location>
        <begin position="900"/>
        <end position="932"/>
    </location>
</feature>
<dbReference type="PANTHER" id="PTHR10199">
    <property type="entry name" value="THROMBOSPONDIN"/>
    <property type="match status" value="1"/>
</dbReference>
<feature type="compositionally biased region" description="Low complexity" evidence="1">
    <location>
        <begin position="1054"/>
        <end position="1070"/>
    </location>
</feature>
<organism evidence="4 5">
    <name type="scientific">Aureispira anguillae</name>
    <dbReference type="NCBI Taxonomy" id="2864201"/>
    <lineage>
        <taxon>Bacteria</taxon>
        <taxon>Pseudomonadati</taxon>
        <taxon>Bacteroidota</taxon>
        <taxon>Saprospiria</taxon>
        <taxon>Saprospirales</taxon>
        <taxon>Saprospiraceae</taxon>
        <taxon>Aureispira</taxon>
    </lineage>
</organism>
<dbReference type="NCBIfam" id="TIGR04183">
    <property type="entry name" value="Por_Secre_tail"/>
    <property type="match status" value="1"/>
</dbReference>
<feature type="compositionally biased region" description="Low complexity" evidence="1">
    <location>
        <begin position="1461"/>
        <end position="1473"/>
    </location>
</feature>
<dbReference type="GO" id="GO:0005509">
    <property type="term" value="F:calcium ion binding"/>
    <property type="evidence" value="ECO:0007669"/>
    <property type="project" value="InterPro"/>
</dbReference>
<keyword evidence="5" id="KW-1185">Reference proteome</keyword>
<feature type="compositionally biased region" description="Low complexity" evidence="1">
    <location>
        <begin position="1492"/>
        <end position="1502"/>
    </location>
</feature>
<evidence type="ECO:0000259" key="3">
    <source>
        <dbReference type="Pfam" id="PF20009"/>
    </source>
</evidence>
<dbReference type="InterPro" id="IPR028974">
    <property type="entry name" value="TSP_type-3_rpt"/>
</dbReference>
<dbReference type="InterPro" id="IPR026444">
    <property type="entry name" value="Secre_tail"/>
</dbReference>
<dbReference type="Proteomes" id="UP001060919">
    <property type="component" value="Chromosome"/>
</dbReference>
<feature type="compositionally biased region" description="Acidic residues" evidence="1">
    <location>
        <begin position="1003"/>
        <end position="1017"/>
    </location>
</feature>
<dbReference type="PROSITE" id="PS00018">
    <property type="entry name" value="EF_HAND_1"/>
    <property type="match status" value="2"/>
</dbReference>
<dbReference type="InterPro" id="IPR041690">
    <property type="entry name" value="Cadherin_5"/>
</dbReference>
<feature type="domain" description="GEVED" evidence="3">
    <location>
        <begin position="2289"/>
        <end position="2363"/>
    </location>
</feature>
<dbReference type="Pfam" id="PF20009">
    <property type="entry name" value="GEVED"/>
    <property type="match status" value="1"/>
</dbReference>
<sequence length="2555" mass="267176">MQTSLLDSKNKRHTLYPWAMCLMASFFLLLTTSQLKAEGTAQVMPTATNGTALWIRESLGYGAFRNAPNGNRLKISIQNHTIENLYFGLNAWERLPAAAPAANVFYRIIDPLGTEVVAPTAVPLAGAGFIPNYAQAVAGPNVGGLNPAGYTPIVFNPTQNGEYYIEIYQSADGGATSLATANGEIFFPFFDFTVAETNNTIYTGRLHCQNWSFIAYDPASATFTPGLNFSFEGDYYAYTSDSSVIRVNFEPGFRPFGYVLAMNKFGINNTGNFLTDRVSEYTGTSSPAFANGYEVFLAVPDTSVFTVAAPSSAPAIPSNVYGCPGNYFLPLYIPDPGDVALLLDLNGIPGYQTGSADRVLELYDLTAGNHVLQWNGLDGLGNPVAGNVNFTVTATLFRGRTNIPMHDAELNSNGLSITAFFPSIGTRKLYWDDSNVANFGTCGDNGTDNTTGTGVASVNMLEGFVGPTHAWDGDATFAVPAPTAGVGSTTLGTLCDDFGNARTINTWFWSYDVSSMPFARTTPDCDTDNDGITDALDIDDDNDGIPDLVEHATDPLLDADGDGIPDYLDPDVAGFVDANFDGVNDVFDTDGDGIINSFDLDADNDGIPDLVEAGGTDINGDGLVDNMVDVTISGAYTEAGCTATPLVIASPTALTLSGDGNQDIALPFPFDYFGTTFTGNLRVNMNAWVSFDAINPGSPWVPQTFPDATYTNTIAMNWADSEPQNGGTVRFGTNGTAPNRIFILEFVNNPFFAPTTGSITTQLQLHETTNEIRIVTTNFNPSAGNASMGLNQNGTTSYSVAGRNNAFYNITTPECRAFTYAGRTPNGLTDVYDDNPIANGDLDQDGIPNFLDLDSDGDGILDVTEAGGVDANGDGQADNYIDTDGDGFNDAVDGDVGNDGTAENTANATTVTGADTDGDGVPNSYPNDNQDGDNNYNFLDIDADNDGIVDNTEGQATASYIAPAGTDADGDGIDDAYDNDDARFGGAGSGIVPNNADGADNPDYLDLDTDNDGESDLIEGHDTNGDGVVDGTDSPNANTGLSGGTTDADGDGLLDGYDNNTASTDATNTNLNPNSHPDADGQSSERDWRDALDADQDGTPDVVDIDSDNDGILDINEMDCSNSNQGFAAFPSSNSGIITAGLASANYTITENAATTGYTASETYTGGANGIEVMNSQVLAGNDVLSYTLNLSSITAGYSPVIRLGQVLTTTTGNNESSTWIISWNGGGVATYSDLASPTATMYQAGVNDPGFDINERQIGGLGTSGTISNGGSFDTYMIRNSAAEWSIEFPEGITSVTFTKVAWTGVVPTGKDGGYPKIELNDGAGDNGETFNEWFAFQVDFVATCVAIDTDGDGIPNHLDLDSDNDGIADIVEAGGVDTNGDGVVDNYTDTDNDGLSDEYDVDNGGTAIANSDSDGDGILDVLDLDSDNDGIADVVEAGGTDENGDGLADNFADTDGDGFNDAVDGDVGNDGTAENSSDALILTGVDTDNDGAPDSYSSGDADGDGVPNHLDLDGDNDGIPDVVEAGGTDADGDGLADNFADTDGDGFNDVVDGDVGNDGTAENIADVLVLTGADTNGDGAPDTYARGDLDGDGILNQFDLDADNDGILDVEEAGGIDANRDGIADGFVDIDGDGFNDGVDGDVGNDGTAENTANAMTVTGADGNGDGRPDTYPNDNQDGDNNYNFLDIDADNDGIVDNTEGQATASYLAPAGTDADGDGIDDAYDNDDANFGGAGSGIVPNNADGVDNPDYLDLDSDNDGLLDNLEGHDTNGDGLVDGTDSPNANTGLSGGATDADGDGLLDGYDNNTASTDATNTNLNPNSHPDATNGVTIERDWREGNTTYAANDINTTPINETASGNVLTNDWDHENNTQVLTGNITIDTDGDGVPETANGLGTGVTVGGVNEDGTANNNAGTLTQNSDGTYTFVPTANFVGEVRYSYQVCDNGSPQACEEALVTIDVEPLPTTDNGELALAPDANVTYDDLAVSGQVLSNDNDPDGDNITVTGTINIDTDGDGVVDGTVGLGLGTTIAGVDQNGAAVTNAGTLTQNADGSYTFDPVAGFVGEVVYEYTACDDGVPMSCETTTVTIHVLPSVYNSTNAIDDEEFLDKGTTLTANVLDNDSDVEGDSQIGGVSLVSGASQGTVTLNPDGSYTYSPTDPNFSGNDEFVYSICDDGTPKACDTATVYLTILDVNKDYGDGPAVYGEAYHRAMRDGNADNVLDGGTDIWLGSNTDFENASSGVGTDNFDDGMALGTGTAGAFPRTVTPSTVYNVDLNLNSVAADNVFYGMWIDWNADGIYDDFYNGSVAVPGGATTTTVNVTSPATVATNLVNIRIRLDDNLLGAGDFVGARTNGEIEDYQFLMNDPLPVELLYFRAKLQGKTLGQLNWATATELNNAGYEVEHALPTTGVPVFNQIGYVEGAGTTIQAQHYQYEVPNLVAGIHYFRLKQVDFDGTYTYTDIRALNVEAPLVQKLFPTLLQEGRSTVYIQLAKEDNYKVEVLTTLGQVVEVHHTSSPINAYYEVEFDLNRYPSGVYLIRVSNDSGTYTEKIRVE</sequence>